<reference evidence="5" key="1">
    <citation type="journal article" date="2013" name="New Phytol.">
        <title>Comparative genomic and transcriptomic analyses reveal the hemibiotrophic stage shift of Colletotrichum fungi.</title>
        <authorList>
            <person name="Gan P."/>
            <person name="Ikeda K."/>
            <person name="Irieda H."/>
            <person name="Narusaka M."/>
            <person name="O'Connell R.J."/>
            <person name="Narusaka Y."/>
            <person name="Takano Y."/>
            <person name="Kubo Y."/>
            <person name="Shirasu K."/>
        </authorList>
    </citation>
    <scope>NUCLEOTIDE SEQUENCE [LARGE SCALE GENOMIC DNA]</scope>
    <source>
        <strain evidence="5">104-T / ATCC 96160 / CBS 514.97 / LARS 414 / MAFF 240422</strain>
    </source>
</reference>
<evidence type="ECO:0000256" key="1">
    <source>
        <dbReference type="ARBA" id="ARBA00006484"/>
    </source>
</evidence>
<keyword evidence="3" id="KW-0560">Oxidoreductase</keyword>
<reference evidence="5" key="2">
    <citation type="journal article" date="2019" name="Mol. Plant Microbe Interact.">
        <title>Genome sequence resources for four phytopathogenic fungi from the Colletotrichum orbiculare species complex.</title>
        <authorList>
            <person name="Gan P."/>
            <person name="Tsushima A."/>
            <person name="Narusaka M."/>
            <person name="Narusaka Y."/>
            <person name="Takano Y."/>
            <person name="Kubo Y."/>
            <person name="Shirasu K."/>
        </authorList>
    </citation>
    <scope>GENOME REANNOTATION</scope>
    <source>
        <strain evidence="5">104-T / ATCC 96160 / CBS 514.97 / LARS 414 / MAFF 240422</strain>
    </source>
</reference>
<dbReference type="Pfam" id="PF00106">
    <property type="entry name" value="adh_short"/>
    <property type="match status" value="1"/>
</dbReference>
<evidence type="ECO:0000313" key="4">
    <source>
        <dbReference type="EMBL" id="TDZ17346.1"/>
    </source>
</evidence>
<dbReference type="OrthoDB" id="9876299at2759"/>
<organism evidence="4 5">
    <name type="scientific">Colletotrichum orbiculare (strain 104-T / ATCC 96160 / CBS 514.97 / LARS 414 / MAFF 240422)</name>
    <name type="common">Cucumber anthracnose fungus</name>
    <name type="synonym">Colletotrichum lagenarium</name>
    <dbReference type="NCBI Taxonomy" id="1213857"/>
    <lineage>
        <taxon>Eukaryota</taxon>
        <taxon>Fungi</taxon>
        <taxon>Dikarya</taxon>
        <taxon>Ascomycota</taxon>
        <taxon>Pezizomycotina</taxon>
        <taxon>Sordariomycetes</taxon>
        <taxon>Hypocreomycetidae</taxon>
        <taxon>Glomerellales</taxon>
        <taxon>Glomerellaceae</taxon>
        <taxon>Colletotrichum</taxon>
        <taxon>Colletotrichum orbiculare species complex</taxon>
    </lineage>
</organism>
<proteinExistence type="inferred from homology"/>
<protein>
    <submittedName>
        <fullName evidence="4">Norsolorinic acid ketoreductase nor1</fullName>
    </submittedName>
</protein>
<dbReference type="SUPFAM" id="SSF51735">
    <property type="entry name" value="NAD(P)-binding Rossmann-fold domains"/>
    <property type="match status" value="1"/>
</dbReference>
<evidence type="ECO:0000256" key="2">
    <source>
        <dbReference type="ARBA" id="ARBA00022857"/>
    </source>
</evidence>
<dbReference type="PANTHER" id="PTHR43544">
    <property type="entry name" value="SHORT-CHAIN DEHYDROGENASE/REDUCTASE"/>
    <property type="match status" value="1"/>
</dbReference>
<dbReference type="CDD" id="cd05325">
    <property type="entry name" value="carb_red_sniffer_like_SDR_c"/>
    <property type="match status" value="1"/>
</dbReference>
<name>A0A484FI28_COLOR</name>
<dbReference type="PANTHER" id="PTHR43544:SF7">
    <property type="entry name" value="NADB-LER2"/>
    <property type="match status" value="1"/>
</dbReference>
<dbReference type="Proteomes" id="UP000014480">
    <property type="component" value="Unassembled WGS sequence"/>
</dbReference>
<dbReference type="InterPro" id="IPR051468">
    <property type="entry name" value="Fungal_SecMetab_SDRs"/>
</dbReference>
<evidence type="ECO:0000256" key="3">
    <source>
        <dbReference type="ARBA" id="ARBA00023002"/>
    </source>
</evidence>
<sequence>MTTILITGANRGIGRGLAETYLSRPSTTVVAAVRDPSHDTSRSLANLPKADGSRLVLVKLDSAVETDAADAVTKLKEDHGITSLDTVIANAGIAVGGDTVRNTTAANVREHVAVNTLGPVLLFQATADLLQAGETGAPKFVAVSSFIGSVGGIDVIASLGFPGSASPYGGSKAALNWFVRRLHFEEPWLASFVLHPGLVETDLAAKSIDGTGLRLEDIGAVSVETSVGGITKLVDTATRETSGTFQNYDGTVIPW</sequence>
<dbReference type="EMBL" id="AMCV02000031">
    <property type="protein sequence ID" value="TDZ17346.1"/>
    <property type="molecule type" value="Genomic_DNA"/>
</dbReference>
<comment type="similarity">
    <text evidence="1">Belongs to the short-chain dehydrogenases/reductases (SDR) family.</text>
</comment>
<evidence type="ECO:0000313" key="5">
    <source>
        <dbReference type="Proteomes" id="UP000014480"/>
    </source>
</evidence>
<dbReference type="Gene3D" id="3.40.50.720">
    <property type="entry name" value="NAD(P)-binding Rossmann-like Domain"/>
    <property type="match status" value="1"/>
</dbReference>
<dbReference type="GO" id="GO:0016491">
    <property type="term" value="F:oxidoreductase activity"/>
    <property type="evidence" value="ECO:0007669"/>
    <property type="project" value="UniProtKB-KW"/>
</dbReference>
<dbReference type="AlphaFoldDB" id="A0A484FI28"/>
<comment type="caution">
    <text evidence="4">The sequence shown here is derived from an EMBL/GenBank/DDBJ whole genome shotgun (WGS) entry which is preliminary data.</text>
</comment>
<dbReference type="GO" id="GO:0005737">
    <property type="term" value="C:cytoplasm"/>
    <property type="evidence" value="ECO:0007669"/>
    <property type="project" value="TreeGrafter"/>
</dbReference>
<accession>A0A484FI28</accession>
<gene>
    <name evidence="4" type="primary">Nor1-0</name>
    <name evidence="4" type="ORF">Cob_v009736</name>
</gene>
<keyword evidence="2" id="KW-0521">NADP</keyword>
<dbReference type="InterPro" id="IPR002347">
    <property type="entry name" value="SDR_fam"/>
</dbReference>
<dbReference type="PRINTS" id="PR00081">
    <property type="entry name" value="GDHRDH"/>
</dbReference>
<keyword evidence="5" id="KW-1185">Reference proteome</keyword>
<dbReference type="InterPro" id="IPR036291">
    <property type="entry name" value="NAD(P)-bd_dom_sf"/>
</dbReference>